<keyword evidence="5" id="KW-1185">Reference proteome</keyword>
<evidence type="ECO:0000313" key="5">
    <source>
        <dbReference type="Proteomes" id="UP001499993"/>
    </source>
</evidence>
<evidence type="ECO:0000256" key="1">
    <source>
        <dbReference type="SAM" id="MobiDB-lite"/>
    </source>
</evidence>
<feature type="domain" description="DUF1468" evidence="3">
    <location>
        <begin position="61"/>
        <end position="242"/>
    </location>
</feature>
<dbReference type="EMBL" id="BAABIK010000003">
    <property type="protein sequence ID" value="GAA4930397.1"/>
    <property type="molecule type" value="Genomic_DNA"/>
</dbReference>
<dbReference type="Pfam" id="PF07331">
    <property type="entry name" value="TctB"/>
    <property type="match status" value="1"/>
</dbReference>
<comment type="caution">
    <text evidence="4">The sequence shown here is derived from an EMBL/GenBank/DDBJ whole genome shotgun (WGS) entry which is preliminary data.</text>
</comment>
<gene>
    <name evidence="4" type="ORF">GCM10023224_07600</name>
</gene>
<dbReference type="RefSeq" id="WP_345555481.1">
    <property type="nucleotide sequence ID" value="NZ_BAABIK010000003.1"/>
</dbReference>
<feature type="transmembrane region" description="Helical" evidence="2">
    <location>
        <begin position="219"/>
        <end position="237"/>
    </location>
</feature>
<organism evidence="4 5">
    <name type="scientific">Streptomonospora halophila</name>
    <dbReference type="NCBI Taxonomy" id="427369"/>
    <lineage>
        <taxon>Bacteria</taxon>
        <taxon>Bacillati</taxon>
        <taxon>Actinomycetota</taxon>
        <taxon>Actinomycetes</taxon>
        <taxon>Streptosporangiales</taxon>
        <taxon>Nocardiopsidaceae</taxon>
        <taxon>Streptomonospora</taxon>
    </lineage>
</organism>
<proteinExistence type="predicted"/>
<reference evidence="5" key="1">
    <citation type="journal article" date="2019" name="Int. J. Syst. Evol. Microbiol.">
        <title>The Global Catalogue of Microorganisms (GCM) 10K type strain sequencing project: providing services to taxonomists for standard genome sequencing and annotation.</title>
        <authorList>
            <consortium name="The Broad Institute Genomics Platform"/>
            <consortium name="The Broad Institute Genome Sequencing Center for Infectious Disease"/>
            <person name="Wu L."/>
            <person name="Ma J."/>
        </authorList>
    </citation>
    <scope>NUCLEOTIDE SEQUENCE [LARGE SCALE GENOMIC DNA]</scope>
    <source>
        <strain evidence="5">JCM 18123</strain>
    </source>
</reference>
<keyword evidence="2" id="KW-1133">Transmembrane helix</keyword>
<protein>
    <recommendedName>
        <fullName evidence="3">DUF1468 domain-containing protein</fullName>
    </recommendedName>
</protein>
<feature type="region of interest" description="Disordered" evidence="1">
    <location>
        <begin position="1"/>
        <end position="50"/>
    </location>
</feature>
<evidence type="ECO:0000259" key="3">
    <source>
        <dbReference type="Pfam" id="PF07331"/>
    </source>
</evidence>
<feature type="compositionally biased region" description="Low complexity" evidence="1">
    <location>
        <begin position="150"/>
        <end position="162"/>
    </location>
</feature>
<keyword evidence="2" id="KW-0472">Membrane</keyword>
<accession>A0ABP9G706</accession>
<feature type="compositionally biased region" description="Low complexity" evidence="1">
    <location>
        <begin position="128"/>
        <end position="137"/>
    </location>
</feature>
<sequence>MAGTPTSRVRLPFQRASAERTAGGPSGQGPSPAQPEGGGPGGPAGGRRRPRVSGETVFYLIVGAVLTGYTVMAFGMEWQTTAGRVGPGLFPRIIGVLGVAACAICTVQSVLRRRPEGADERDAGEQTADSGDGAAAAGERDTAQAERPSGAEPAAAAGEPAAAGGGQAQRRHPWAVVALCAILAAFVTVLVPVGAVVTGSVALIAALLVCDRSHPVRSVVIGAIFPVALYAVFVYGLNAPLPAGILPLY</sequence>
<feature type="compositionally biased region" description="Basic and acidic residues" evidence="1">
    <location>
        <begin position="114"/>
        <end position="124"/>
    </location>
</feature>
<name>A0ABP9G706_9ACTN</name>
<dbReference type="Proteomes" id="UP001499993">
    <property type="component" value="Unassembled WGS sequence"/>
</dbReference>
<evidence type="ECO:0000256" key="2">
    <source>
        <dbReference type="SAM" id="Phobius"/>
    </source>
</evidence>
<feature type="compositionally biased region" description="Gly residues" evidence="1">
    <location>
        <begin position="36"/>
        <end position="45"/>
    </location>
</feature>
<evidence type="ECO:0000313" key="4">
    <source>
        <dbReference type="EMBL" id="GAA4930397.1"/>
    </source>
</evidence>
<feature type="transmembrane region" description="Helical" evidence="2">
    <location>
        <begin position="88"/>
        <end position="111"/>
    </location>
</feature>
<feature type="transmembrane region" description="Helical" evidence="2">
    <location>
        <begin position="174"/>
        <end position="207"/>
    </location>
</feature>
<dbReference type="InterPro" id="IPR009936">
    <property type="entry name" value="DUF1468"/>
</dbReference>
<keyword evidence="2" id="KW-0812">Transmembrane</keyword>
<feature type="region of interest" description="Disordered" evidence="1">
    <location>
        <begin position="114"/>
        <end position="166"/>
    </location>
</feature>
<feature type="transmembrane region" description="Helical" evidence="2">
    <location>
        <begin position="57"/>
        <end position="76"/>
    </location>
</feature>